<protein>
    <submittedName>
        <fullName evidence="4">Single-stranded DNA-binding protein</fullName>
    </submittedName>
</protein>
<evidence type="ECO:0000256" key="3">
    <source>
        <dbReference type="SAM" id="MobiDB-lite"/>
    </source>
</evidence>
<dbReference type="InterPro" id="IPR000424">
    <property type="entry name" value="Primosome_PriB/ssb"/>
</dbReference>
<organism evidence="4 5">
    <name type="scientific">Pengzhenrongella sicca</name>
    <dbReference type="NCBI Taxonomy" id="2819238"/>
    <lineage>
        <taxon>Bacteria</taxon>
        <taxon>Bacillati</taxon>
        <taxon>Actinomycetota</taxon>
        <taxon>Actinomycetes</taxon>
        <taxon>Micrococcales</taxon>
        <taxon>Pengzhenrongella</taxon>
    </lineage>
</organism>
<keyword evidence="5" id="KW-1185">Reference proteome</keyword>
<name>A0A8A4ZIV5_9MICO</name>
<dbReference type="CDD" id="cd04496">
    <property type="entry name" value="SSB_OBF"/>
    <property type="match status" value="1"/>
</dbReference>
<dbReference type="PROSITE" id="PS50935">
    <property type="entry name" value="SSB"/>
    <property type="match status" value="1"/>
</dbReference>
<keyword evidence="1 2" id="KW-0238">DNA-binding</keyword>
<dbReference type="Gene3D" id="2.40.50.140">
    <property type="entry name" value="Nucleic acid-binding proteins"/>
    <property type="match status" value="1"/>
</dbReference>
<dbReference type="KEGG" id="psic:J4E96_05465"/>
<reference evidence="4" key="1">
    <citation type="submission" date="2021-03" db="EMBL/GenBank/DDBJ databases">
        <title>Pengzhenrongella sicca gen. nov., sp. nov., a new member of suborder Micrococcineae isolated from High-Arctic tundra soil.</title>
        <authorList>
            <person name="Peng F."/>
        </authorList>
    </citation>
    <scope>NUCLEOTIDE SEQUENCE</scope>
    <source>
        <strain evidence="4">LRZ-2</strain>
    </source>
</reference>
<evidence type="ECO:0000256" key="2">
    <source>
        <dbReference type="PROSITE-ProRule" id="PRU00252"/>
    </source>
</evidence>
<dbReference type="Proteomes" id="UP000663937">
    <property type="component" value="Chromosome"/>
</dbReference>
<dbReference type="InterPro" id="IPR012340">
    <property type="entry name" value="NA-bd_OB-fold"/>
</dbReference>
<feature type="compositionally biased region" description="Acidic residues" evidence="3">
    <location>
        <begin position="182"/>
        <end position="191"/>
    </location>
</feature>
<dbReference type="EMBL" id="CP071868">
    <property type="protein sequence ID" value="QTE30436.1"/>
    <property type="molecule type" value="Genomic_DNA"/>
</dbReference>
<dbReference type="SUPFAM" id="SSF50249">
    <property type="entry name" value="Nucleic acid-binding proteins"/>
    <property type="match status" value="1"/>
</dbReference>
<dbReference type="RefSeq" id="WP_227424770.1">
    <property type="nucleotide sequence ID" value="NZ_CP071868.1"/>
</dbReference>
<evidence type="ECO:0000256" key="1">
    <source>
        <dbReference type="ARBA" id="ARBA00023125"/>
    </source>
</evidence>
<dbReference type="AlphaFoldDB" id="A0A8A4ZIV5"/>
<evidence type="ECO:0000313" key="4">
    <source>
        <dbReference type="EMBL" id="QTE30436.1"/>
    </source>
</evidence>
<dbReference type="Pfam" id="PF00436">
    <property type="entry name" value="SSB"/>
    <property type="match status" value="1"/>
</dbReference>
<proteinExistence type="predicted"/>
<evidence type="ECO:0000313" key="5">
    <source>
        <dbReference type="Proteomes" id="UP000663937"/>
    </source>
</evidence>
<gene>
    <name evidence="4" type="ORF">J4E96_05465</name>
</gene>
<dbReference type="GO" id="GO:0003697">
    <property type="term" value="F:single-stranded DNA binding"/>
    <property type="evidence" value="ECO:0007669"/>
    <property type="project" value="InterPro"/>
</dbReference>
<accession>A0A8A4ZIV5</accession>
<feature type="region of interest" description="Disordered" evidence="3">
    <location>
        <begin position="131"/>
        <end position="201"/>
    </location>
</feature>
<sequence length="201" mass="21134">MSTSDLNLTLVGWVATGPKLYSGPGTTPFTSFRMASTRRHFDRVRGSWVDGRTEWFTVKCWRQQARNVAETLRKSDPVIVTGRLATQEWTGPDGTARTTLVLDALAIGPDLTFGSAKFARTMHVADAATEVADQPEPPANGQDGQDGSAHGDGVDGDDGSDDGGVGFPALDDPWAGGSGDGDLPDPAEDELGSLSAARSIT</sequence>